<name>A0A8J3NGR5_9ACTN</name>
<proteinExistence type="predicted"/>
<dbReference type="EMBL" id="BONF01000010">
    <property type="protein sequence ID" value="GIF80635.1"/>
    <property type="molecule type" value="Genomic_DNA"/>
</dbReference>
<evidence type="ECO:0000256" key="1">
    <source>
        <dbReference type="SAM" id="MobiDB-lite"/>
    </source>
</evidence>
<protein>
    <submittedName>
        <fullName evidence="2">Uncharacterized protein</fullName>
    </submittedName>
</protein>
<evidence type="ECO:0000313" key="2">
    <source>
        <dbReference type="EMBL" id="GIF80635.1"/>
    </source>
</evidence>
<feature type="region of interest" description="Disordered" evidence="1">
    <location>
        <begin position="12"/>
        <end position="31"/>
    </location>
</feature>
<comment type="caution">
    <text evidence="2">The sequence shown here is derived from an EMBL/GenBank/DDBJ whole genome shotgun (WGS) entry which is preliminary data.</text>
</comment>
<accession>A0A8J3NGR5</accession>
<reference evidence="2 3" key="1">
    <citation type="submission" date="2021-01" db="EMBL/GenBank/DDBJ databases">
        <title>Whole genome shotgun sequence of Catellatospora bangladeshensis NBRC 107357.</title>
        <authorList>
            <person name="Komaki H."/>
            <person name="Tamura T."/>
        </authorList>
    </citation>
    <scope>NUCLEOTIDE SEQUENCE [LARGE SCALE GENOMIC DNA]</scope>
    <source>
        <strain evidence="2 3">NBRC 107357</strain>
    </source>
</reference>
<sequence length="68" mass="7450">MLFDRILRRARRGEGEHRPDGVAAAGPDPGELPDADAIARFNAATAWARADTRLLTLLVDGLRREQSP</sequence>
<gene>
    <name evidence="2" type="ORF">Cba03nite_19840</name>
</gene>
<keyword evidence="3" id="KW-1185">Reference proteome</keyword>
<dbReference type="Proteomes" id="UP000601223">
    <property type="component" value="Unassembled WGS sequence"/>
</dbReference>
<evidence type="ECO:0000313" key="3">
    <source>
        <dbReference type="Proteomes" id="UP000601223"/>
    </source>
</evidence>
<dbReference type="RefSeq" id="WP_203744439.1">
    <property type="nucleotide sequence ID" value="NZ_BONF01000010.1"/>
</dbReference>
<dbReference type="AlphaFoldDB" id="A0A8J3NGR5"/>
<organism evidence="2 3">
    <name type="scientific">Catellatospora bangladeshensis</name>
    <dbReference type="NCBI Taxonomy" id="310355"/>
    <lineage>
        <taxon>Bacteria</taxon>
        <taxon>Bacillati</taxon>
        <taxon>Actinomycetota</taxon>
        <taxon>Actinomycetes</taxon>
        <taxon>Micromonosporales</taxon>
        <taxon>Micromonosporaceae</taxon>
        <taxon>Catellatospora</taxon>
    </lineage>
</organism>